<feature type="compositionally biased region" description="Polar residues" evidence="1">
    <location>
        <begin position="1223"/>
        <end position="1237"/>
    </location>
</feature>
<gene>
    <name evidence="3" type="ORF">SUNI508_07725</name>
</gene>
<feature type="domain" description="PH" evidence="2">
    <location>
        <begin position="245"/>
        <end position="377"/>
    </location>
</feature>
<name>A0ABR2UVL6_9PEZI</name>
<dbReference type="EMBL" id="JARVKF010000353">
    <property type="protein sequence ID" value="KAK9418705.1"/>
    <property type="molecule type" value="Genomic_DNA"/>
</dbReference>
<dbReference type="InterPro" id="IPR001849">
    <property type="entry name" value="PH_domain"/>
</dbReference>
<feature type="compositionally biased region" description="Low complexity" evidence="1">
    <location>
        <begin position="223"/>
        <end position="237"/>
    </location>
</feature>
<sequence>MRDQASQIAVPSDLLFDTSTIPERRTPRFSLVTASVPLPTKESPATIFIGPFDHQKTGSSSDEIPTSNTLRSLERKLIPTSRRPEAQRGHPVHIFRTSRDKPICAPAVASLREAQLNCLGGGDQMESRNAAQQIFDGKVAPKTQRRSSLSSIKTPMRVFRSLSISSQISQASNSSETDVASTVSDRRKNTLRKIRSSDVSKQSLTRQASKASSNDYTEVASNSTRPTSPSGTGSRGTSLSFEATSVIKAGPLKEETSVLKTKKEYLVLTPAALFRFKSRLAAIEQFPQVSVPTSAVEALSPVDSIASFKEIGTSADVHIPLEKVVSVFRDEGTKPCFGLEIWWKDPSTSCVFANIELNFALPGDRDDWLKQIQYAVRQRTKTSPPEENGPSDVELDLARILEAKYPHQSAHMDIFPVVPRRPYGPIRSNSNEVKKGWKENSSFFLAFSKNVCFLAHFTRSPSGQRVNPSIVQYGLVTLSKVSAHTNDERFDLFFRLPLDRPKKLELSSRHHRSIVSRLFKGDTYLKPAWPLWTRRETFLIEGESQQMPLPSGEDYGGFNRTLGAFLEGYHSPSINWKVNWRDVKYTPEFQLLPPANGTKYTAHQLLAVFRALRFNDFFKSLSFRGKRSLTRDEFEVVEKSTVLFQEVVAMLLGSESIRHVDFSEVLPTPPTSTAPAASGSPSPVHQGCEVVPPIILLIRSLQSRCKSIILNGNYLGPVDVSEIFQTLQSQPNCLRGLGFSNCQLDEMAIVTLWEGIHEQRHSLELLQLSSNFGCLEASRVSQTLWEASKLRRLDLSFCLKGTLDGPLFRPWTSSPYTDPWRLEEVNLSGWKINFDTISIFLRYLELEESDCLHQLKLNNCGISGEVATAIFCRIGKGRDIHLHLNSNPLETGSTDWIDLIHGDESPTKLHLDMIEFKHESNFDKLLKALAENSTIEFLSLVGTGPPGRASSKTSSLFSEFLEKNSTLQYLDFSGYSGKLEDAHLGWGLSGALGGLKHNESLRQLRIRNHDMGATEDITELCRVIAVNKGLAMVDMENNGFDHHQLSKIVHALELNHQIISFPISDADRGNALEKEKKLFIKNLKKPFKGSLGKSDGARLEGLLDWLRGHWDTEAKKAEEVLQRNRNKPLNQALELDSECLSAWDDANLPLWLTRKPSGRDKSKTRNTMISRSSTFSDATLSRWSTSSEAPISPTHIGNMGARGFGLSSEPALNTYTIEEEDVTPNTESDPSPMSGSSEDARTPMEGGNARSLQDDLWMKGNVRQKSYRIE</sequence>
<dbReference type="PANTHER" id="PTHR24112">
    <property type="entry name" value="LEUCINE-RICH REPEAT, ISOFORM F-RELATED"/>
    <property type="match status" value="1"/>
</dbReference>
<comment type="caution">
    <text evidence="3">The sequence shown here is derived from an EMBL/GenBank/DDBJ whole genome shotgun (WGS) entry which is preliminary data.</text>
</comment>
<dbReference type="SUPFAM" id="SSF52047">
    <property type="entry name" value="RNI-like"/>
    <property type="match status" value="1"/>
</dbReference>
<dbReference type="Pfam" id="PF25353">
    <property type="entry name" value="PH_2nd_LRR"/>
    <property type="match status" value="1"/>
</dbReference>
<feature type="region of interest" description="Disordered" evidence="1">
    <location>
        <begin position="166"/>
        <end position="237"/>
    </location>
</feature>
<keyword evidence="4" id="KW-1185">Reference proteome</keyword>
<reference evidence="3 4" key="1">
    <citation type="journal article" date="2024" name="J. Plant Pathol.">
        <title>Sequence and assembly of the genome of Seiridium unicorne, isolate CBS 538.82, causal agent of cypress canker disease.</title>
        <authorList>
            <person name="Scali E."/>
            <person name="Rocca G.D."/>
            <person name="Danti R."/>
            <person name="Garbelotto M."/>
            <person name="Barberini S."/>
            <person name="Baroncelli R."/>
            <person name="Emiliani G."/>
        </authorList>
    </citation>
    <scope>NUCLEOTIDE SEQUENCE [LARGE SCALE GENOMIC DNA]</scope>
    <source>
        <strain evidence="3 4">BM-138-508</strain>
    </source>
</reference>
<accession>A0ABR2UVL6</accession>
<dbReference type="PROSITE" id="PS50003">
    <property type="entry name" value="PH_DOMAIN"/>
    <property type="match status" value="1"/>
</dbReference>
<evidence type="ECO:0000259" key="2">
    <source>
        <dbReference type="PROSITE" id="PS50003"/>
    </source>
</evidence>
<dbReference type="InterPro" id="IPR057334">
    <property type="entry name" value="PH_2nd_LRR"/>
</dbReference>
<dbReference type="InterPro" id="IPR032675">
    <property type="entry name" value="LRR_dom_sf"/>
</dbReference>
<feature type="compositionally biased region" description="Low complexity" evidence="1">
    <location>
        <begin position="166"/>
        <end position="175"/>
    </location>
</feature>
<dbReference type="Gene3D" id="3.80.10.10">
    <property type="entry name" value="Ribonuclease Inhibitor"/>
    <property type="match status" value="1"/>
</dbReference>
<evidence type="ECO:0000313" key="4">
    <source>
        <dbReference type="Proteomes" id="UP001408356"/>
    </source>
</evidence>
<protein>
    <submittedName>
        <fullName evidence="3">PH domain-containing protein</fullName>
    </submittedName>
</protein>
<evidence type="ECO:0000256" key="1">
    <source>
        <dbReference type="SAM" id="MobiDB-lite"/>
    </source>
</evidence>
<feature type="region of interest" description="Disordered" evidence="1">
    <location>
        <begin position="1218"/>
        <end position="1270"/>
    </location>
</feature>
<dbReference type="InterPro" id="IPR051279">
    <property type="entry name" value="PP1-Reg/Actin-Interact_Protein"/>
</dbReference>
<evidence type="ECO:0000313" key="3">
    <source>
        <dbReference type="EMBL" id="KAK9418705.1"/>
    </source>
</evidence>
<proteinExistence type="predicted"/>
<organism evidence="3 4">
    <name type="scientific">Seiridium unicorne</name>
    <dbReference type="NCBI Taxonomy" id="138068"/>
    <lineage>
        <taxon>Eukaryota</taxon>
        <taxon>Fungi</taxon>
        <taxon>Dikarya</taxon>
        <taxon>Ascomycota</taxon>
        <taxon>Pezizomycotina</taxon>
        <taxon>Sordariomycetes</taxon>
        <taxon>Xylariomycetidae</taxon>
        <taxon>Amphisphaeriales</taxon>
        <taxon>Sporocadaceae</taxon>
        <taxon>Seiridium</taxon>
    </lineage>
</organism>
<dbReference type="Proteomes" id="UP001408356">
    <property type="component" value="Unassembled WGS sequence"/>
</dbReference>
<feature type="compositionally biased region" description="Polar residues" evidence="1">
    <location>
        <begin position="197"/>
        <end position="222"/>
    </location>
</feature>
<dbReference type="PANTHER" id="PTHR24112:SF66">
    <property type="entry name" value="LEUCINE-RICH REPEAT, ISOFORM F"/>
    <property type="match status" value="1"/>
</dbReference>